<dbReference type="Proteomes" id="UP001595604">
    <property type="component" value="Unassembled WGS sequence"/>
</dbReference>
<evidence type="ECO:0000256" key="1">
    <source>
        <dbReference type="SAM" id="MobiDB-lite"/>
    </source>
</evidence>
<dbReference type="SUPFAM" id="SSF54427">
    <property type="entry name" value="NTF2-like"/>
    <property type="match status" value="1"/>
</dbReference>
<comment type="caution">
    <text evidence="3">The sequence shown here is derived from an EMBL/GenBank/DDBJ whole genome shotgun (WGS) entry which is preliminary data.</text>
</comment>
<dbReference type="InterPro" id="IPR037401">
    <property type="entry name" value="SnoaL-like"/>
</dbReference>
<evidence type="ECO:0000313" key="3">
    <source>
        <dbReference type="EMBL" id="MFC3172846.1"/>
    </source>
</evidence>
<organism evidence="3 4">
    <name type="scientific">Novosphingobium bradum</name>
    <dbReference type="NCBI Taxonomy" id="1737444"/>
    <lineage>
        <taxon>Bacteria</taxon>
        <taxon>Pseudomonadati</taxon>
        <taxon>Pseudomonadota</taxon>
        <taxon>Alphaproteobacteria</taxon>
        <taxon>Sphingomonadales</taxon>
        <taxon>Sphingomonadaceae</taxon>
        <taxon>Novosphingobium</taxon>
    </lineage>
</organism>
<feature type="domain" description="SnoaL-like" evidence="2">
    <location>
        <begin position="29"/>
        <end position="151"/>
    </location>
</feature>
<protein>
    <submittedName>
        <fullName evidence="3">Nuclear transport factor 2 family protein</fullName>
    </submittedName>
</protein>
<sequence>MTSQLDASHLEDSNRGAWAGPIPSPSPAELADRYAVSQLVKVYALGVDLRDYDLCRSVFTDDAVADGSVGSFPIDEYLPKVHGGAAAYAATQHNVTNQHVVIDGDTATCWSYAIAVHKHAAGVAGEQMTLGVQYRDLCRRTPEGWLIARRKVVRVWNEFTPNDGRAV</sequence>
<proteinExistence type="predicted"/>
<evidence type="ECO:0000313" key="4">
    <source>
        <dbReference type="Proteomes" id="UP001595604"/>
    </source>
</evidence>
<name>A0ABV7IJJ0_9SPHN</name>
<dbReference type="Pfam" id="PF13577">
    <property type="entry name" value="SnoaL_4"/>
    <property type="match status" value="1"/>
</dbReference>
<gene>
    <name evidence="3" type="ORF">ACFOD9_01130</name>
</gene>
<reference evidence="4" key="1">
    <citation type="journal article" date="2019" name="Int. J. Syst. Evol. Microbiol.">
        <title>The Global Catalogue of Microorganisms (GCM) 10K type strain sequencing project: providing services to taxonomists for standard genome sequencing and annotation.</title>
        <authorList>
            <consortium name="The Broad Institute Genomics Platform"/>
            <consortium name="The Broad Institute Genome Sequencing Center for Infectious Disease"/>
            <person name="Wu L."/>
            <person name="Ma J."/>
        </authorList>
    </citation>
    <scope>NUCLEOTIDE SEQUENCE [LARGE SCALE GENOMIC DNA]</scope>
    <source>
        <strain evidence="4">KCTC 42984</strain>
    </source>
</reference>
<dbReference type="RefSeq" id="WP_379508241.1">
    <property type="nucleotide sequence ID" value="NZ_JBHRTQ010000001.1"/>
</dbReference>
<dbReference type="Gene3D" id="3.10.450.50">
    <property type="match status" value="1"/>
</dbReference>
<dbReference type="InterPro" id="IPR032710">
    <property type="entry name" value="NTF2-like_dom_sf"/>
</dbReference>
<evidence type="ECO:0000259" key="2">
    <source>
        <dbReference type="Pfam" id="PF13577"/>
    </source>
</evidence>
<feature type="region of interest" description="Disordered" evidence="1">
    <location>
        <begin position="1"/>
        <end position="21"/>
    </location>
</feature>
<keyword evidence="4" id="KW-1185">Reference proteome</keyword>
<dbReference type="EMBL" id="JBHRTQ010000001">
    <property type="protein sequence ID" value="MFC3172846.1"/>
    <property type="molecule type" value="Genomic_DNA"/>
</dbReference>
<accession>A0ABV7IJJ0</accession>